<proteinExistence type="predicted"/>
<dbReference type="Pfam" id="PF16949">
    <property type="entry name" value="ABC_tran_2"/>
    <property type="match status" value="1"/>
</dbReference>
<feature type="transmembrane region" description="Helical" evidence="1">
    <location>
        <begin position="485"/>
        <end position="508"/>
    </location>
</feature>
<keyword evidence="1" id="KW-0472">Membrane</keyword>
<dbReference type="EMBL" id="JBHPBY010000474">
    <property type="protein sequence ID" value="MFC1853329.1"/>
    <property type="molecule type" value="Genomic_DNA"/>
</dbReference>
<feature type="transmembrane region" description="Helical" evidence="1">
    <location>
        <begin position="450"/>
        <end position="473"/>
    </location>
</feature>
<feature type="transmembrane region" description="Helical" evidence="1">
    <location>
        <begin position="340"/>
        <end position="356"/>
    </location>
</feature>
<evidence type="ECO:0000256" key="1">
    <source>
        <dbReference type="SAM" id="Phobius"/>
    </source>
</evidence>
<protein>
    <recommendedName>
        <fullName evidence="4">ABC-2 type transporter domain-containing protein</fullName>
    </recommendedName>
</protein>
<organism evidence="2 3">
    <name type="scientific">candidate division CSSED10-310 bacterium</name>
    <dbReference type="NCBI Taxonomy" id="2855610"/>
    <lineage>
        <taxon>Bacteria</taxon>
        <taxon>Bacteria division CSSED10-310</taxon>
    </lineage>
</organism>
<name>A0ABV6Z4F1_UNCC1</name>
<evidence type="ECO:0000313" key="2">
    <source>
        <dbReference type="EMBL" id="MFC1853329.1"/>
    </source>
</evidence>
<sequence>MIKQLLIFLRYKIIMLWHEVENFTLEKAFKLFVFVLIGIAFILFDFLFFWRIISQVMNMPELGVLRYAFIIRLLNMVFIMFLGMVLFSNIVASLSTFFLSKDMDFLLSSPTHLFALFFHKFLETFLNSSWMVILFGMPIFIAYGLVLGAKSIFYLLLLLILIPFLIIPAAIGIVITILLMRYFPAKRTHQVIAFLGLFFGAGIVVVIRLMRPEEFIKPIGAERLASYLIQVRIPTSPLLPSTWASESMMSLIDRKWMIFQENMLLLWLSAVALLYVSYLVARALYPSAYSRSQEGGSPNPRKIDHSKRGYWERVFSHLRPQVAAFFIKDVKSFFRETTQWSQIFLLGAIIFVYLFNVRNVPIYSWFLANFAAFLNVGMAGFVLAALCARFVFPSISIEGHSFWIVHSSPLSYRRFMIEKFLFYLLPLLFLSELLIIVSNHFLNVDAYMRVWSMVMIFFITLANVGLGVGLGSIYPRFRVENAAQIAVGAGGIIYMLISLFYLLLIIVLEASPVYLHFQSLLKGTSFGLQKSLIFHVSSLVLSLLVIIIPPWLGVRSLNKMEYYW</sequence>
<feature type="transmembrane region" description="Helical" evidence="1">
    <location>
        <begin position="73"/>
        <end position="99"/>
    </location>
</feature>
<comment type="caution">
    <text evidence="2">The sequence shown here is derived from an EMBL/GenBank/DDBJ whole genome shotgun (WGS) entry which is preliminary data.</text>
</comment>
<feature type="transmembrane region" description="Helical" evidence="1">
    <location>
        <begin position="362"/>
        <end position="392"/>
    </location>
</feature>
<keyword evidence="1" id="KW-1133">Transmembrane helix</keyword>
<dbReference type="Proteomes" id="UP001594351">
    <property type="component" value="Unassembled WGS sequence"/>
</dbReference>
<dbReference type="InterPro" id="IPR031599">
    <property type="entry name" value="ABC_tran_2"/>
</dbReference>
<feature type="transmembrane region" description="Helical" evidence="1">
    <location>
        <begin position="129"/>
        <end position="146"/>
    </location>
</feature>
<feature type="transmembrane region" description="Helical" evidence="1">
    <location>
        <begin position="420"/>
        <end position="438"/>
    </location>
</feature>
<evidence type="ECO:0008006" key="4">
    <source>
        <dbReference type="Google" id="ProtNLM"/>
    </source>
</evidence>
<feature type="transmembrane region" description="Helical" evidence="1">
    <location>
        <begin position="532"/>
        <end position="554"/>
    </location>
</feature>
<feature type="transmembrane region" description="Helical" evidence="1">
    <location>
        <begin position="31"/>
        <end position="53"/>
    </location>
</feature>
<evidence type="ECO:0000313" key="3">
    <source>
        <dbReference type="Proteomes" id="UP001594351"/>
    </source>
</evidence>
<reference evidence="2 3" key="1">
    <citation type="submission" date="2024-09" db="EMBL/GenBank/DDBJ databases">
        <title>Laminarin stimulates single cell rates of sulfate reduction while oxygen inhibits transcriptomic activity in coastal marine sediment.</title>
        <authorList>
            <person name="Lindsay M."/>
            <person name="Orcutt B."/>
            <person name="Emerson D."/>
            <person name="Stepanauskas R."/>
            <person name="D'Angelo T."/>
        </authorList>
    </citation>
    <scope>NUCLEOTIDE SEQUENCE [LARGE SCALE GENOMIC DNA]</scope>
    <source>
        <strain evidence="2">SAG AM-311-K15</strain>
    </source>
</reference>
<feature type="transmembrane region" description="Helical" evidence="1">
    <location>
        <begin position="152"/>
        <end position="179"/>
    </location>
</feature>
<gene>
    <name evidence="2" type="ORF">ACFL27_24285</name>
</gene>
<feature type="transmembrane region" description="Helical" evidence="1">
    <location>
        <begin position="264"/>
        <end position="285"/>
    </location>
</feature>
<feature type="transmembrane region" description="Helical" evidence="1">
    <location>
        <begin position="191"/>
        <end position="210"/>
    </location>
</feature>
<accession>A0ABV6Z4F1</accession>
<keyword evidence="1" id="KW-0812">Transmembrane</keyword>
<keyword evidence="3" id="KW-1185">Reference proteome</keyword>